<proteinExistence type="predicted"/>
<evidence type="ECO:0008006" key="3">
    <source>
        <dbReference type="Google" id="ProtNLM"/>
    </source>
</evidence>
<dbReference type="Gene3D" id="3.40.630.30">
    <property type="match status" value="1"/>
</dbReference>
<dbReference type="SUPFAM" id="SSF55729">
    <property type="entry name" value="Acyl-CoA N-acyltransferases (Nat)"/>
    <property type="match status" value="1"/>
</dbReference>
<evidence type="ECO:0000313" key="2">
    <source>
        <dbReference type="Proteomes" id="UP000444980"/>
    </source>
</evidence>
<evidence type="ECO:0000313" key="1">
    <source>
        <dbReference type="EMBL" id="GED97505.1"/>
    </source>
</evidence>
<dbReference type="EMBL" id="BJOU01000001">
    <property type="protein sequence ID" value="GED97505.1"/>
    <property type="molecule type" value="Genomic_DNA"/>
</dbReference>
<dbReference type="Proteomes" id="UP000444980">
    <property type="component" value="Unassembled WGS sequence"/>
</dbReference>
<accession>A0A7I9UWJ3</accession>
<gene>
    <name evidence="1" type="ORF">nbrc107697_15440</name>
</gene>
<comment type="caution">
    <text evidence="1">The sequence shown here is derived from an EMBL/GenBank/DDBJ whole genome shotgun (WGS) entry which is preliminary data.</text>
</comment>
<protein>
    <recommendedName>
        <fullName evidence="3">Acetyltransferase</fullName>
    </recommendedName>
</protein>
<organism evidence="1 2">
    <name type="scientific">Gordonia crocea</name>
    <dbReference type="NCBI Taxonomy" id="589162"/>
    <lineage>
        <taxon>Bacteria</taxon>
        <taxon>Bacillati</taxon>
        <taxon>Actinomycetota</taxon>
        <taxon>Actinomycetes</taxon>
        <taxon>Mycobacteriales</taxon>
        <taxon>Gordoniaceae</taxon>
        <taxon>Gordonia</taxon>
    </lineage>
</organism>
<reference evidence="2" key="1">
    <citation type="submission" date="2019-06" db="EMBL/GenBank/DDBJ databases">
        <title>Gordonia isolated from sludge of a wastewater treatment plant.</title>
        <authorList>
            <person name="Tamura T."/>
            <person name="Aoyama K."/>
            <person name="Kang Y."/>
            <person name="Saito S."/>
            <person name="Akiyama N."/>
            <person name="Yazawa K."/>
            <person name="Gonoi T."/>
            <person name="Mikami Y."/>
        </authorList>
    </citation>
    <scope>NUCLEOTIDE SEQUENCE [LARGE SCALE GENOMIC DNA]</scope>
    <source>
        <strain evidence="2">NBRC 107697</strain>
    </source>
</reference>
<dbReference type="AlphaFoldDB" id="A0A7I9UWJ3"/>
<sequence length="60" mass="6436">MQVNVFAAGMVAVIARTEPDNTASRRVLEAAGFVRTPAADSVEHLAYRRSVGAVSPRPIR</sequence>
<name>A0A7I9UWJ3_9ACTN</name>
<dbReference type="InterPro" id="IPR016181">
    <property type="entry name" value="Acyl_CoA_acyltransferase"/>
</dbReference>
<keyword evidence="2" id="KW-1185">Reference proteome</keyword>